<dbReference type="Gene3D" id="3.30.450.20">
    <property type="entry name" value="PAS domain"/>
    <property type="match status" value="1"/>
</dbReference>
<dbReference type="Proteomes" id="UP000325606">
    <property type="component" value="Chromosome"/>
</dbReference>
<dbReference type="SUPFAM" id="SSF55073">
    <property type="entry name" value="Nucleotide cyclase"/>
    <property type="match status" value="1"/>
</dbReference>
<dbReference type="SMART" id="SM00267">
    <property type="entry name" value="GGDEF"/>
    <property type="match status" value="1"/>
</dbReference>
<dbReference type="EMBL" id="CP044222">
    <property type="protein sequence ID" value="QEW08418.1"/>
    <property type="molecule type" value="Genomic_DNA"/>
</dbReference>
<dbReference type="SUPFAM" id="SSF141868">
    <property type="entry name" value="EAL domain-like"/>
    <property type="match status" value="1"/>
</dbReference>
<dbReference type="InterPro" id="IPR001633">
    <property type="entry name" value="EAL_dom"/>
</dbReference>
<dbReference type="InterPro" id="IPR012226">
    <property type="entry name" value="Diguanyl_cyclase/Pdiesterase"/>
</dbReference>
<evidence type="ECO:0000259" key="1">
    <source>
        <dbReference type="PROSITE" id="PS50883"/>
    </source>
</evidence>
<dbReference type="InterPro" id="IPR035919">
    <property type="entry name" value="EAL_sf"/>
</dbReference>
<name>A0A5J6LIX5_9GAMM</name>
<organism evidence="3 4">
    <name type="scientific">Nitrincola iocasae</name>
    <dbReference type="NCBI Taxonomy" id="2614693"/>
    <lineage>
        <taxon>Bacteria</taxon>
        <taxon>Pseudomonadati</taxon>
        <taxon>Pseudomonadota</taxon>
        <taxon>Gammaproteobacteria</taxon>
        <taxon>Oceanospirillales</taxon>
        <taxon>Oceanospirillaceae</taxon>
        <taxon>Nitrincola</taxon>
    </lineage>
</organism>
<dbReference type="Pfam" id="PF00990">
    <property type="entry name" value="GGDEF"/>
    <property type="match status" value="1"/>
</dbReference>
<dbReference type="Gene3D" id="3.20.20.450">
    <property type="entry name" value="EAL domain"/>
    <property type="match status" value="1"/>
</dbReference>
<protein>
    <submittedName>
        <fullName evidence="3">EAL domain-containing protein</fullName>
    </submittedName>
</protein>
<dbReference type="PANTHER" id="PTHR44757">
    <property type="entry name" value="DIGUANYLATE CYCLASE DGCP"/>
    <property type="match status" value="1"/>
</dbReference>
<dbReference type="InterPro" id="IPR029016">
    <property type="entry name" value="GAF-like_dom_sf"/>
</dbReference>
<dbReference type="PIRSF" id="PIRSF005925">
    <property type="entry name" value="Dos"/>
    <property type="match status" value="1"/>
</dbReference>
<dbReference type="Gene3D" id="3.30.450.40">
    <property type="match status" value="1"/>
</dbReference>
<dbReference type="Pfam" id="PF00563">
    <property type="entry name" value="EAL"/>
    <property type="match status" value="1"/>
</dbReference>
<keyword evidence="4" id="KW-1185">Reference proteome</keyword>
<dbReference type="SMART" id="SM00052">
    <property type="entry name" value="EAL"/>
    <property type="match status" value="1"/>
</dbReference>
<dbReference type="SMART" id="SM00065">
    <property type="entry name" value="GAF"/>
    <property type="match status" value="1"/>
</dbReference>
<evidence type="ECO:0000313" key="3">
    <source>
        <dbReference type="EMBL" id="QEW08418.1"/>
    </source>
</evidence>
<dbReference type="AlphaFoldDB" id="A0A5J6LIX5"/>
<dbReference type="InterPro" id="IPR052155">
    <property type="entry name" value="Biofilm_reg_signaling"/>
</dbReference>
<feature type="domain" description="EAL" evidence="1">
    <location>
        <begin position="385"/>
        <end position="643"/>
    </location>
</feature>
<reference evidence="3 4" key="1">
    <citation type="submission" date="2019-09" db="EMBL/GenBank/DDBJ databases">
        <title>Nitrincola iocasae sp. nov., a bacterium isolated from the sediment collected at a cold seep field in South China Sea.</title>
        <authorList>
            <person name="Zhang H."/>
            <person name="Wang H."/>
            <person name="Li C."/>
        </authorList>
    </citation>
    <scope>NUCLEOTIDE SEQUENCE [LARGE SCALE GENOMIC DNA]</scope>
    <source>
        <strain evidence="3 4">KXZD1103</strain>
    </source>
</reference>
<dbReference type="NCBIfam" id="TIGR00254">
    <property type="entry name" value="GGDEF"/>
    <property type="match status" value="1"/>
</dbReference>
<sequence length="649" mass="72407">MCFRDTLALPDGRRQVENTLIPLFDAQDRVQRVIYIVHDITQRLRRESQEVVRTEVFDLLSAGVDLHEVLARVVMFAEISRPDLLSAILLPDAERTCLESCIAPSLPEVFLQAVEGSTISESADVFGRSAYLKMPETVANLLDHDLGSACHVLALASGLVTCWVIPILDSSDELLGIFAFFRDRAGQPDAQDQATMDQACQMARLVMERRRTEAHIRYQANYDSLTGLPNRTLLNVRLAGMLCQSKQLALLYIDIDNFKEINDTLGHHQGDQMLELVARRLRLLVSKDDLVARMSGDEFIAILSNVTHAESTAEALRMALAGDYEIGHSNVWASVSIGIALYPEQARDMDELLSNADQALFAAKAAGRNCLRIFDEAMREKIQLRVRLASDLRTALKAEQLSVHYQPIIDLFSGQVIKAEALLRWEHPELGQVSPEVFIPIAEETGAIHEIGNWVFREAARVAMQWNHQELTEDSVLRRISVNRSPRQFFTREGCDDWLAHLHDQGIPGEVLGVEITEGLLLDDRPDVMRQLTAFRSAGIAISLDDFGTGYSALSYLKKFDIDYLKIDRSFVQDIVSTEGSRAIVESIASMAVRLGMQVIAEGVEEPAQAEVLTAIGCRLAQGYLYARPMPEQAFMAFAAAEIETPTLR</sequence>
<dbReference type="InterPro" id="IPR003018">
    <property type="entry name" value="GAF"/>
</dbReference>
<gene>
    <name evidence="3" type="ORF">F5I99_19075</name>
</gene>
<accession>A0A5J6LIX5</accession>
<proteinExistence type="predicted"/>
<dbReference type="InterPro" id="IPR043128">
    <property type="entry name" value="Rev_trsase/Diguanyl_cyclase"/>
</dbReference>
<dbReference type="RefSeq" id="WP_151058814.1">
    <property type="nucleotide sequence ID" value="NZ_CP044222.1"/>
</dbReference>
<dbReference type="PROSITE" id="PS50887">
    <property type="entry name" value="GGDEF"/>
    <property type="match status" value="1"/>
</dbReference>
<dbReference type="InterPro" id="IPR000160">
    <property type="entry name" value="GGDEF_dom"/>
</dbReference>
<dbReference type="PANTHER" id="PTHR44757:SF2">
    <property type="entry name" value="BIOFILM ARCHITECTURE MAINTENANCE PROTEIN MBAA"/>
    <property type="match status" value="1"/>
</dbReference>
<dbReference type="PROSITE" id="PS50883">
    <property type="entry name" value="EAL"/>
    <property type="match status" value="1"/>
</dbReference>
<dbReference type="SUPFAM" id="SSF55781">
    <property type="entry name" value="GAF domain-like"/>
    <property type="match status" value="1"/>
</dbReference>
<dbReference type="Gene3D" id="3.30.70.270">
    <property type="match status" value="1"/>
</dbReference>
<dbReference type="KEGG" id="nik:F5I99_19075"/>
<feature type="domain" description="GGDEF" evidence="2">
    <location>
        <begin position="246"/>
        <end position="376"/>
    </location>
</feature>
<evidence type="ECO:0000313" key="4">
    <source>
        <dbReference type="Proteomes" id="UP000325606"/>
    </source>
</evidence>
<evidence type="ECO:0000259" key="2">
    <source>
        <dbReference type="PROSITE" id="PS50887"/>
    </source>
</evidence>
<dbReference type="CDD" id="cd01949">
    <property type="entry name" value="GGDEF"/>
    <property type="match status" value="1"/>
</dbReference>
<dbReference type="InterPro" id="IPR029787">
    <property type="entry name" value="Nucleotide_cyclase"/>
</dbReference>
<dbReference type="CDD" id="cd01948">
    <property type="entry name" value="EAL"/>
    <property type="match status" value="1"/>
</dbReference>